<gene>
    <name evidence="4" type="ORF">BABINDRAFT_160053</name>
</gene>
<dbReference type="GO" id="GO:0043456">
    <property type="term" value="P:regulation of pentose-phosphate shunt"/>
    <property type="evidence" value="ECO:0007669"/>
    <property type="project" value="TreeGrafter"/>
</dbReference>
<organism evidence="4 5">
    <name type="scientific">Babjeviella inositovora NRRL Y-12698</name>
    <dbReference type="NCBI Taxonomy" id="984486"/>
    <lineage>
        <taxon>Eukaryota</taxon>
        <taxon>Fungi</taxon>
        <taxon>Dikarya</taxon>
        <taxon>Ascomycota</taxon>
        <taxon>Saccharomycotina</taxon>
        <taxon>Pichiomycetes</taxon>
        <taxon>Serinales incertae sedis</taxon>
        <taxon>Babjeviella</taxon>
    </lineage>
</organism>
<dbReference type="GO" id="GO:0004331">
    <property type="term" value="F:fructose-2,6-bisphosphate 2-phosphatase activity"/>
    <property type="evidence" value="ECO:0007669"/>
    <property type="project" value="TreeGrafter"/>
</dbReference>
<evidence type="ECO:0000313" key="5">
    <source>
        <dbReference type="Proteomes" id="UP000094336"/>
    </source>
</evidence>
<dbReference type="GeneID" id="30145880"/>
<dbReference type="GO" id="GO:0045820">
    <property type="term" value="P:negative regulation of glycolytic process"/>
    <property type="evidence" value="ECO:0007669"/>
    <property type="project" value="TreeGrafter"/>
</dbReference>
<keyword evidence="5" id="KW-1185">Reference proteome</keyword>
<dbReference type="CDD" id="cd07067">
    <property type="entry name" value="HP_PGM_like"/>
    <property type="match status" value="1"/>
</dbReference>
<dbReference type="InterPro" id="IPR051695">
    <property type="entry name" value="Phosphoglycerate_Mutase"/>
</dbReference>
<dbReference type="STRING" id="984486.A0A1E3QVW9"/>
<evidence type="ECO:0008006" key="6">
    <source>
        <dbReference type="Google" id="ProtNLM"/>
    </source>
</evidence>
<dbReference type="PANTHER" id="PTHR46517">
    <property type="entry name" value="FRUCTOSE-2,6-BISPHOSPHATASE TIGAR"/>
    <property type="match status" value="1"/>
</dbReference>
<dbReference type="Gene3D" id="3.40.50.1240">
    <property type="entry name" value="Phosphoglycerate mutase-like"/>
    <property type="match status" value="1"/>
</dbReference>
<feature type="active site" description="Tele-phosphohistidine intermediate" evidence="2">
    <location>
        <position position="24"/>
    </location>
</feature>
<accession>A0A1E3QVW9</accession>
<dbReference type="AlphaFoldDB" id="A0A1E3QVW9"/>
<sequence>MTGKLDEELANTDPTVLRVFIVRHGQTEFNRKKILQGHLNVPLNETGYTQADLIGSRLANVHIDRIVSSDLTRCQQTAQPIIAKNINEVLADELHITENLRERAMGPHIEGKTIPEAMAYAQSQGVDNFRHYGEALGAVTHRLDAEWTKLTTGPDSLSHKNVVLVTHGGVIRRWLPYLHKQGKYGLKEGLTEEDLKVPYNTSLTVVDFYKHESKHPGMIQMFGDTAHLGAQLKVKDQDLR</sequence>
<proteinExistence type="predicted"/>
<dbReference type="Pfam" id="PF00300">
    <property type="entry name" value="His_Phos_1"/>
    <property type="match status" value="1"/>
</dbReference>
<dbReference type="OrthoDB" id="354304at2759"/>
<dbReference type="EMBL" id="KV454427">
    <property type="protein sequence ID" value="ODQ81816.1"/>
    <property type="molecule type" value="Genomic_DNA"/>
</dbReference>
<evidence type="ECO:0000256" key="1">
    <source>
        <dbReference type="ARBA" id="ARBA00022801"/>
    </source>
</evidence>
<keyword evidence="1" id="KW-0378">Hydrolase</keyword>
<evidence type="ECO:0000256" key="3">
    <source>
        <dbReference type="PIRSR" id="PIRSR613078-2"/>
    </source>
</evidence>
<feature type="binding site" evidence="3">
    <location>
        <position position="73"/>
    </location>
    <ligand>
        <name>substrate</name>
    </ligand>
</feature>
<evidence type="ECO:0000313" key="4">
    <source>
        <dbReference type="EMBL" id="ODQ81816.1"/>
    </source>
</evidence>
<dbReference type="InterPro" id="IPR029033">
    <property type="entry name" value="His_PPase_superfam"/>
</dbReference>
<protein>
    <recommendedName>
        <fullName evidence="6">Phosphoglycerate mutase-like protein</fullName>
    </recommendedName>
</protein>
<name>A0A1E3QVW9_9ASCO</name>
<dbReference type="InterPro" id="IPR001345">
    <property type="entry name" value="PG/BPGM_mutase_AS"/>
</dbReference>
<dbReference type="PROSITE" id="PS00175">
    <property type="entry name" value="PG_MUTASE"/>
    <property type="match status" value="1"/>
</dbReference>
<dbReference type="RefSeq" id="XP_018987144.1">
    <property type="nucleotide sequence ID" value="XM_019128027.1"/>
</dbReference>
<evidence type="ECO:0000256" key="2">
    <source>
        <dbReference type="PIRSR" id="PIRSR613078-1"/>
    </source>
</evidence>
<feature type="binding site" evidence="3">
    <location>
        <begin position="23"/>
        <end position="30"/>
    </location>
    <ligand>
        <name>substrate</name>
    </ligand>
</feature>
<reference evidence="5" key="1">
    <citation type="submission" date="2016-05" db="EMBL/GenBank/DDBJ databases">
        <title>Comparative genomics of biotechnologically important yeasts.</title>
        <authorList>
            <consortium name="DOE Joint Genome Institute"/>
            <person name="Riley R."/>
            <person name="Haridas S."/>
            <person name="Wolfe K.H."/>
            <person name="Lopes M.R."/>
            <person name="Hittinger C.T."/>
            <person name="Goker M."/>
            <person name="Salamov A."/>
            <person name="Wisecaver J."/>
            <person name="Long T.M."/>
            <person name="Aerts A.L."/>
            <person name="Barry K."/>
            <person name="Choi C."/>
            <person name="Clum A."/>
            <person name="Coughlan A.Y."/>
            <person name="Deshpande S."/>
            <person name="Douglass A.P."/>
            <person name="Hanson S.J."/>
            <person name="Klenk H.-P."/>
            <person name="Labutti K."/>
            <person name="Lapidus A."/>
            <person name="Lindquist E."/>
            <person name="Lipzen A."/>
            <person name="Meier-Kolthoff J.P."/>
            <person name="Ohm R.A."/>
            <person name="Otillar R.P."/>
            <person name="Pangilinan J."/>
            <person name="Peng Y."/>
            <person name="Rokas A."/>
            <person name="Rosa C.A."/>
            <person name="Scheuner C."/>
            <person name="Sibirny A.A."/>
            <person name="Slot J.C."/>
            <person name="Stielow J.B."/>
            <person name="Sun H."/>
            <person name="Kurtzman C.P."/>
            <person name="Blackwell M."/>
            <person name="Grigoriev I.V."/>
            <person name="Jeffries T.W."/>
        </authorList>
    </citation>
    <scope>NUCLEOTIDE SEQUENCE [LARGE SCALE GENOMIC DNA]</scope>
    <source>
        <strain evidence="5">NRRL Y-12698</strain>
    </source>
</reference>
<dbReference type="InterPro" id="IPR013078">
    <property type="entry name" value="His_Pase_superF_clade-1"/>
</dbReference>
<dbReference type="GO" id="GO:0005829">
    <property type="term" value="C:cytosol"/>
    <property type="evidence" value="ECO:0007669"/>
    <property type="project" value="TreeGrafter"/>
</dbReference>
<dbReference type="SMART" id="SM00855">
    <property type="entry name" value="PGAM"/>
    <property type="match status" value="1"/>
</dbReference>
<dbReference type="PANTHER" id="PTHR46517:SF1">
    <property type="entry name" value="FRUCTOSE-2,6-BISPHOSPHATASE TIGAR"/>
    <property type="match status" value="1"/>
</dbReference>
<dbReference type="SUPFAM" id="SSF53254">
    <property type="entry name" value="Phosphoglycerate mutase-like"/>
    <property type="match status" value="1"/>
</dbReference>
<feature type="active site" description="Proton donor/acceptor" evidence="2">
    <location>
        <position position="102"/>
    </location>
</feature>
<dbReference type="Proteomes" id="UP000094336">
    <property type="component" value="Unassembled WGS sequence"/>
</dbReference>